<evidence type="ECO:0000313" key="4">
    <source>
        <dbReference type="Proteomes" id="UP000515917"/>
    </source>
</evidence>
<reference evidence="3 4" key="1">
    <citation type="submission" date="2018-01" db="EMBL/GenBank/DDBJ databases">
        <title>Genome sequence of Iodobacter sp. strain PCH194 isolated from Indian Trans-Himalaya.</title>
        <authorList>
            <person name="Kumar V."/>
            <person name="Thakur V."/>
            <person name="Kumar S."/>
            <person name="Singh D."/>
        </authorList>
    </citation>
    <scope>NUCLEOTIDE SEQUENCE [LARGE SCALE GENOMIC DNA]</scope>
    <source>
        <strain evidence="3 4">PCH194</strain>
    </source>
</reference>
<gene>
    <name evidence="3" type="ORF">C1H71_00880</name>
</gene>
<evidence type="ECO:0008006" key="5">
    <source>
        <dbReference type="Google" id="ProtNLM"/>
    </source>
</evidence>
<feature type="compositionally biased region" description="Polar residues" evidence="1">
    <location>
        <begin position="78"/>
        <end position="89"/>
    </location>
</feature>
<evidence type="ECO:0000256" key="2">
    <source>
        <dbReference type="SAM" id="SignalP"/>
    </source>
</evidence>
<organism evidence="3 4">
    <name type="scientific">Iodobacter fluviatilis</name>
    <dbReference type="NCBI Taxonomy" id="537"/>
    <lineage>
        <taxon>Bacteria</taxon>
        <taxon>Pseudomonadati</taxon>
        <taxon>Pseudomonadota</taxon>
        <taxon>Betaproteobacteria</taxon>
        <taxon>Neisseriales</taxon>
        <taxon>Chitinibacteraceae</taxon>
        <taxon>Iodobacter</taxon>
    </lineage>
</organism>
<keyword evidence="4" id="KW-1185">Reference proteome</keyword>
<evidence type="ECO:0000256" key="1">
    <source>
        <dbReference type="SAM" id="MobiDB-lite"/>
    </source>
</evidence>
<keyword evidence="2" id="KW-0732">Signal</keyword>
<dbReference type="Proteomes" id="UP000515917">
    <property type="component" value="Chromosome"/>
</dbReference>
<evidence type="ECO:0000313" key="3">
    <source>
        <dbReference type="EMBL" id="QBC42252.1"/>
    </source>
</evidence>
<sequence length="89" mass="9605">MNKYLLIASMIASFAATATWGDISKWSDYNALNKTSKMYADARTPPVPEMRADSPRYPNSNQASAPSRRISPPDAAPNGSSNETPDTAP</sequence>
<feature type="chain" id="PRO_5028885497" description="DUF4124 domain-containing protein" evidence="2">
    <location>
        <begin position="19"/>
        <end position="89"/>
    </location>
</feature>
<dbReference type="EMBL" id="CP025781">
    <property type="protein sequence ID" value="QBC42252.1"/>
    <property type="molecule type" value="Genomic_DNA"/>
</dbReference>
<accession>A0A7G3G548</accession>
<dbReference type="KEGG" id="ifl:C1H71_00880"/>
<dbReference type="AlphaFoldDB" id="A0A7G3G548"/>
<feature type="region of interest" description="Disordered" evidence="1">
    <location>
        <begin position="37"/>
        <end position="89"/>
    </location>
</feature>
<feature type="signal peptide" evidence="2">
    <location>
        <begin position="1"/>
        <end position="18"/>
    </location>
</feature>
<name>A0A7G3G548_9NEIS</name>
<proteinExistence type="predicted"/>
<protein>
    <recommendedName>
        <fullName evidence="5">DUF4124 domain-containing protein</fullName>
    </recommendedName>
</protein>